<dbReference type="EMBL" id="JAYMYS010000002">
    <property type="protein sequence ID" value="KAK7404745.1"/>
    <property type="molecule type" value="Genomic_DNA"/>
</dbReference>
<sequence length="287" mass="31308">MKELFLDAREVLESFFLTLKPWNRFVWVRLQELPIQAWKSNFFQQLVASTGSFVTEDDSTARQWWYNVTRELITTQDWQPINKLMNGVNSSPSFVKERGVESKVCGVLDLGIVLDKGLLVVATSVGGGIRHNSHCNEIKFGQLLQEIGSFHGVEAGFGGGRGCSCVKKGDVGPHAEGVCLNQSQGRIIEALSILNALLVGIDGNHVGVVLDMCYGGRCLVNCGEVPHAAVVCSNGPHDRRIDEMLRLNEIVNVALNGELDRGCGAVKCSNKDRDLLCLRGNGANKGV</sequence>
<dbReference type="AlphaFoldDB" id="A0AAN9SS59"/>
<evidence type="ECO:0000313" key="2">
    <source>
        <dbReference type="Proteomes" id="UP001386955"/>
    </source>
</evidence>
<gene>
    <name evidence="1" type="ORF">VNO78_05701</name>
</gene>
<protein>
    <submittedName>
        <fullName evidence="1">Uncharacterized protein</fullName>
    </submittedName>
</protein>
<name>A0AAN9SS59_PSOTE</name>
<accession>A0AAN9SS59</accession>
<organism evidence="1 2">
    <name type="scientific">Psophocarpus tetragonolobus</name>
    <name type="common">Winged bean</name>
    <name type="synonym">Dolichos tetragonolobus</name>
    <dbReference type="NCBI Taxonomy" id="3891"/>
    <lineage>
        <taxon>Eukaryota</taxon>
        <taxon>Viridiplantae</taxon>
        <taxon>Streptophyta</taxon>
        <taxon>Embryophyta</taxon>
        <taxon>Tracheophyta</taxon>
        <taxon>Spermatophyta</taxon>
        <taxon>Magnoliopsida</taxon>
        <taxon>eudicotyledons</taxon>
        <taxon>Gunneridae</taxon>
        <taxon>Pentapetalae</taxon>
        <taxon>rosids</taxon>
        <taxon>fabids</taxon>
        <taxon>Fabales</taxon>
        <taxon>Fabaceae</taxon>
        <taxon>Papilionoideae</taxon>
        <taxon>50 kb inversion clade</taxon>
        <taxon>NPAAA clade</taxon>
        <taxon>indigoferoid/millettioid clade</taxon>
        <taxon>Phaseoleae</taxon>
        <taxon>Psophocarpus</taxon>
    </lineage>
</organism>
<keyword evidence="2" id="KW-1185">Reference proteome</keyword>
<dbReference type="Proteomes" id="UP001386955">
    <property type="component" value="Unassembled WGS sequence"/>
</dbReference>
<comment type="caution">
    <text evidence="1">The sequence shown here is derived from an EMBL/GenBank/DDBJ whole genome shotgun (WGS) entry which is preliminary data.</text>
</comment>
<evidence type="ECO:0000313" key="1">
    <source>
        <dbReference type="EMBL" id="KAK7404745.1"/>
    </source>
</evidence>
<reference evidence="1 2" key="1">
    <citation type="submission" date="2024-01" db="EMBL/GenBank/DDBJ databases">
        <title>The genomes of 5 underutilized Papilionoideae crops provide insights into root nodulation and disease resistanc.</title>
        <authorList>
            <person name="Jiang F."/>
        </authorList>
    </citation>
    <scope>NUCLEOTIDE SEQUENCE [LARGE SCALE GENOMIC DNA]</scope>
    <source>
        <strain evidence="1">DUOXIRENSHENG_FW03</strain>
        <tissue evidence="1">Leaves</tissue>
    </source>
</reference>
<proteinExistence type="predicted"/>